<evidence type="ECO:0000256" key="3">
    <source>
        <dbReference type="ARBA" id="ARBA00004370"/>
    </source>
</evidence>
<protein>
    <recommendedName>
        <fullName evidence="9">DUF676 domain-containing protein</fullName>
    </recommendedName>
</protein>
<dbReference type="EMBL" id="KV907493">
    <property type="protein sequence ID" value="OOG00622.1"/>
    <property type="molecule type" value="Genomic_DNA"/>
</dbReference>
<dbReference type="OrthoDB" id="427518at2759"/>
<dbReference type="PANTHER" id="PTHR48182:SF2">
    <property type="entry name" value="PROTEIN SERAC1"/>
    <property type="match status" value="1"/>
</dbReference>
<evidence type="ECO:0000256" key="6">
    <source>
        <dbReference type="ARBA" id="ARBA00023136"/>
    </source>
</evidence>
<dbReference type="InterPro" id="IPR029058">
    <property type="entry name" value="AB_hydrolase_fold"/>
</dbReference>
<evidence type="ECO:0000256" key="2">
    <source>
        <dbReference type="ARBA" id="ARBA00004240"/>
    </source>
</evidence>
<dbReference type="GO" id="GO:0005783">
    <property type="term" value="C:endoplasmic reticulum"/>
    <property type="evidence" value="ECO:0007669"/>
    <property type="project" value="UniProtKB-SubCell"/>
</dbReference>
<evidence type="ECO:0000256" key="5">
    <source>
        <dbReference type="ARBA" id="ARBA00023128"/>
    </source>
</evidence>
<keyword evidence="6" id="KW-0472">Membrane</keyword>
<evidence type="ECO:0000313" key="7">
    <source>
        <dbReference type="EMBL" id="OOG00622.1"/>
    </source>
</evidence>
<dbReference type="SUPFAM" id="SSF53474">
    <property type="entry name" value="alpha/beta-Hydrolases"/>
    <property type="match status" value="1"/>
</dbReference>
<keyword evidence="8" id="KW-1185">Reference proteome</keyword>
<dbReference type="OMA" id="TARIITW"/>
<keyword evidence="4" id="KW-0256">Endoplasmic reticulum</keyword>
<evidence type="ECO:0000313" key="8">
    <source>
        <dbReference type="Proteomes" id="UP000188318"/>
    </source>
</evidence>
<dbReference type="GO" id="GO:0016020">
    <property type="term" value="C:membrane"/>
    <property type="evidence" value="ECO:0007669"/>
    <property type="project" value="UniProtKB-SubCell"/>
</dbReference>
<keyword evidence="5" id="KW-0496">Mitochondrion</keyword>
<evidence type="ECO:0008006" key="9">
    <source>
        <dbReference type="Google" id="ProtNLM"/>
    </source>
</evidence>
<organism evidence="7 8">
    <name type="scientific">Aspergillus carbonarius (strain ITEM 5010)</name>
    <dbReference type="NCBI Taxonomy" id="602072"/>
    <lineage>
        <taxon>Eukaryota</taxon>
        <taxon>Fungi</taxon>
        <taxon>Dikarya</taxon>
        <taxon>Ascomycota</taxon>
        <taxon>Pezizomycotina</taxon>
        <taxon>Eurotiomycetes</taxon>
        <taxon>Eurotiomycetidae</taxon>
        <taxon>Eurotiales</taxon>
        <taxon>Aspergillaceae</taxon>
        <taxon>Aspergillus</taxon>
        <taxon>Aspergillus subgen. Circumdati</taxon>
    </lineage>
</organism>
<name>A0A1R3S1Q3_ASPC5</name>
<dbReference type="VEuPathDB" id="FungiDB:ASPCADRAFT_372"/>
<sequence>MKISRVGLTVLYCPEKPEVLADIVFVHGLQGHPVNTWTTKGVFWPKYLLKYDIPDCRILTFGYNSIVATWSTSNKGTLSEHARDLMCALDRQRATCSERPLIFVAHSMGGLVVKSVLQAAGPGGKASPFETSVRELVLLGVPHRGSQLATPALWAVRLLGLVSIMGLSTNEENLRALQPGAQEQSGLSEDFQERLNRRPGGFRVKSFQEGRRYLGFCKVVPDHSSCLGRHSEQAELIDADHRGLARFSSKEDPGYRQVGGWICAAVERLR</sequence>
<proteinExistence type="predicted"/>
<dbReference type="GO" id="GO:0005739">
    <property type="term" value="C:mitochondrion"/>
    <property type="evidence" value="ECO:0007669"/>
    <property type="project" value="UniProtKB-SubCell"/>
</dbReference>
<dbReference type="Proteomes" id="UP000188318">
    <property type="component" value="Unassembled WGS sequence"/>
</dbReference>
<comment type="subcellular location">
    <subcellularLocation>
        <location evidence="2">Endoplasmic reticulum</location>
    </subcellularLocation>
    <subcellularLocation>
        <location evidence="3">Membrane</location>
    </subcellularLocation>
    <subcellularLocation>
        <location evidence="1">Mitochondrion</location>
    </subcellularLocation>
</comment>
<dbReference type="AlphaFoldDB" id="A0A1R3S1Q3"/>
<evidence type="ECO:0000256" key="1">
    <source>
        <dbReference type="ARBA" id="ARBA00004173"/>
    </source>
</evidence>
<reference evidence="8" key="1">
    <citation type="journal article" date="2017" name="Genome Biol.">
        <title>Comparative genomics reveals high biological diversity and specific adaptations in the industrially and medically important fungal genus Aspergillus.</title>
        <authorList>
            <person name="de Vries R.P."/>
            <person name="Riley R."/>
            <person name="Wiebenga A."/>
            <person name="Aguilar-Osorio G."/>
            <person name="Amillis S."/>
            <person name="Uchima C.A."/>
            <person name="Anderluh G."/>
            <person name="Asadollahi M."/>
            <person name="Askin M."/>
            <person name="Barry K."/>
            <person name="Battaglia E."/>
            <person name="Bayram O."/>
            <person name="Benocci T."/>
            <person name="Braus-Stromeyer S.A."/>
            <person name="Caldana C."/>
            <person name="Canovas D."/>
            <person name="Cerqueira G.C."/>
            <person name="Chen F."/>
            <person name="Chen W."/>
            <person name="Choi C."/>
            <person name="Clum A."/>
            <person name="Dos Santos R.A."/>
            <person name="Damasio A.R."/>
            <person name="Diallinas G."/>
            <person name="Emri T."/>
            <person name="Fekete E."/>
            <person name="Flipphi M."/>
            <person name="Freyberg S."/>
            <person name="Gallo A."/>
            <person name="Gournas C."/>
            <person name="Habgood R."/>
            <person name="Hainaut M."/>
            <person name="Harispe M.L."/>
            <person name="Henrissat B."/>
            <person name="Hilden K.S."/>
            <person name="Hope R."/>
            <person name="Hossain A."/>
            <person name="Karabika E."/>
            <person name="Karaffa L."/>
            <person name="Karanyi Z."/>
            <person name="Krasevec N."/>
            <person name="Kuo A."/>
            <person name="Kusch H."/>
            <person name="LaButti K."/>
            <person name="Lagendijk E.L."/>
            <person name="Lapidus A."/>
            <person name="Levasseur A."/>
            <person name="Lindquist E."/>
            <person name="Lipzen A."/>
            <person name="Logrieco A.F."/>
            <person name="MacCabe A."/>
            <person name="Maekelae M.R."/>
            <person name="Malavazi I."/>
            <person name="Melin P."/>
            <person name="Meyer V."/>
            <person name="Mielnichuk N."/>
            <person name="Miskei M."/>
            <person name="Molnar A.P."/>
            <person name="Mule G."/>
            <person name="Ngan C.Y."/>
            <person name="Orejas M."/>
            <person name="Orosz E."/>
            <person name="Ouedraogo J.P."/>
            <person name="Overkamp K.M."/>
            <person name="Park H.-S."/>
            <person name="Perrone G."/>
            <person name="Piumi F."/>
            <person name="Punt P.J."/>
            <person name="Ram A.F."/>
            <person name="Ramon A."/>
            <person name="Rauscher S."/>
            <person name="Record E."/>
            <person name="Riano-Pachon D.M."/>
            <person name="Robert V."/>
            <person name="Roehrig J."/>
            <person name="Ruller R."/>
            <person name="Salamov A."/>
            <person name="Salih N.S."/>
            <person name="Samson R.A."/>
            <person name="Sandor E."/>
            <person name="Sanguinetti M."/>
            <person name="Schuetze T."/>
            <person name="Sepcic K."/>
            <person name="Shelest E."/>
            <person name="Sherlock G."/>
            <person name="Sophianopoulou V."/>
            <person name="Squina F.M."/>
            <person name="Sun H."/>
            <person name="Susca A."/>
            <person name="Todd R.B."/>
            <person name="Tsang A."/>
            <person name="Unkles S.E."/>
            <person name="van de Wiele N."/>
            <person name="van Rossen-Uffink D."/>
            <person name="Oliveira J.V."/>
            <person name="Vesth T.C."/>
            <person name="Visser J."/>
            <person name="Yu J.-H."/>
            <person name="Zhou M."/>
            <person name="Andersen M.R."/>
            <person name="Archer D.B."/>
            <person name="Baker S.E."/>
            <person name="Benoit I."/>
            <person name="Brakhage A.A."/>
            <person name="Braus G.H."/>
            <person name="Fischer R."/>
            <person name="Frisvad J.C."/>
            <person name="Goldman G.H."/>
            <person name="Houbraken J."/>
            <person name="Oakley B."/>
            <person name="Pocsi I."/>
            <person name="Scazzocchio C."/>
            <person name="Seiboth B."/>
            <person name="vanKuyk P.A."/>
            <person name="Wortman J."/>
            <person name="Dyer P.S."/>
            <person name="Grigoriev I.V."/>
        </authorList>
    </citation>
    <scope>NUCLEOTIDE SEQUENCE [LARGE SCALE GENOMIC DNA]</scope>
    <source>
        <strain evidence="8">ITEM 5010</strain>
    </source>
</reference>
<dbReference type="Gene3D" id="3.40.50.1820">
    <property type="entry name" value="alpha/beta hydrolase"/>
    <property type="match status" value="1"/>
</dbReference>
<evidence type="ECO:0000256" key="4">
    <source>
        <dbReference type="ARBA" id="ARBA00022824"/>
    </source>
</evidence>
<accession>A0A1R3S1Q3</accession>
<gene>
    <name evidence="7" type="ORF">ASPCADRAFT_372</name>
</gene>
<dbReference type="InterPro" id="IPR052374">
    <property type="entry name" value="SERAC1"/>
</dbReference>
<dbReference type="PANTHER" id="PTHR48182">
    <property type="entry name" value="PROTEIN SERAC1"/>
    <property type="match status" value="1"/>
</dbReference>